<dbReference type="PANTHER" id="PTHR23225:SF2">
    <property type="entry name" value="AT09679P-RELATED"/>
    <property type="match status" value="1"/>
</dbReference>
<sequence>MSSMFSNSRPYEHSPSGFDETDDFTLELDPMDNDYPSNLDWYPGHPALELSRTRQMPPLDWSPTAYDPEAHGFNQRPQKISPPLPFLHNMNVNSYSFYPGQLVNRQHSPMSGFSLSSTDSGSPTYTMSPDITPAVIPTMGSDNSFYPLPTSEPHSHEFWNPSLPTATLQNSLFSPAPKLATQTFHPRAFEFTRNPYQEDDMTEANDTVDTKMPLPQELDFDQAEHTDSGVGQSVDDDDDDDDDDCLSVDAPAEDDAGYLHDVVKHDAGTDFQPEPIRTHTSSNHPRRTYQGPVPYSKTQLQSLGVRGDNARIHKHSTSSATVNPSHTRTTSSSTAPSKVKTSSKSKKNKRGNKSSTSSAIVAALTPGIAKSRQSPLPCPFHHFGCLSVFPSKNEWKRHTLSQHLRLGYYRCNEGACALDHPSNITKIRGYNDFNRKDLFTQHCRRMHKPAEWGRKEYNEMSVRDRNKLDEWIDGIRDDCWVWRRGAPGGGPGEIIGCGFCEDEFSADEYGADEKGLRVWEARMEHVARHYEKEGRTQDEEGLDEGFLQWALDHELVASGLDDRYWLTELRGGDNNNMDSQSELGEPVRRKSKPARFPATSSAIVEGSRWSHRLRGVATRKSYDYTGDDESEDIEDTIEVHPKQLNAEMTMKGDDDDDEEEHTDTDAYGEEDVS</sequence>
<feature type="region of interest" description="Disordered" evidence="1">
    <location>
        <begin position="315"/>
        <end position="358"/>
    </location>
</feature>
<evidence type="ECO:0000313" key="3">
    <source>
        <dbReference type="Proteomes" id="UP000030752"/>
    </source>
</evidence>
<protein>
    <recommendedName>
        <fullName evidence="4">C2H2-type domain-containing protein</fullName>
    </recommendedName>
</protein>
<dbReference type="PANTHER" id="PTHR23225">
    <property type="entry name" value="ZINC FINGER PROTEIN"/>
    <property type="match status" value="1"/>
</dbReference>
<feature type="compositionally biased region" description="Polar residues" evidence="1">
    <location>
        <begin position="317"/>
        <end position="328"/>
    </location>
</feature>
<dbReference type="OrthoDB" id="5388486at2759"/>
<dbReference type="GeneID" id="19975602"/>
<feature type="compositionally biased region" description="Basic residues" evidence="1">
    <location>
        <begin position="341"/>
        <end position="352"/>
    </location>
</feature>
<dbReference type="RefSeq" id="XP_008720804.1">
    <property type="nucleotide sequence ID" value="XM_008722582.1"/>
</dbReference>
<feature type="region of interest" description="Disordered" evidence="1">
    <location>
        <begin position="1"/>
        <end position="26"/>
    </location>
</feature>
<dbReference type="InterPro" id="IPR039970">
    <property type="entry name" value="TF_Grauzone"/>
</dbReference>
<dbReference type="EMBL" id="KB822724">
    <property type="protein sequence ID" value="ETN37272.1"/>
    <property type="molecule type" value="Genomic_DNA"/>
</dbReference>
<keyword evidence="3" id="KW-1185">Reference proteome</keyword>
<feature type="region of interest" description="Disordered" evidence="1">
    <location>
        <begin position="570"/>
        <end position="599"/>
    </location>
</feature>
<dbReference type="eggNOG" id="ENOG502S60G">
    <property type="taxonomic scope" value="Eukaryota"/>
</dbReference>
<dbReference type="VEuPathDB" id="FungiDB:HMPREF1541_08263"/>
<proteinExistence type="predicted"/>
<dbReference type="STRING" id="1220924.W2RLB6"/>
<feature type="region of interest" description="Disordered" evidence="1">
    <location>
        <begin position="622"/>
        <end position="673"/>
    </location>
</feature>
<evidence type="ECO:0000313" key="2">
    <source>
        <dbReference type="EMBL" id="ETN37272.1"/>
    </source>
</evidence>
<feature type="compositionally biased region" description="Polar residues" evidence="1">
    <location>
        <begin position="573"/>
        <end position="582"/>
    </location>
</feature>
<evidence type="ECO:0008006" key="4">
    <source>
        <dbReference type="Google" id="ProtNLM"/>
    </source>
</evidence>
<accession>W2RLB6</accession>
<reference evidence="2 3" key="1">
    <citation type="submission" date="2013-03" db="EMBL/GenBank/DDBJ databases">
        <title>The Genome Sequence of Phialophora europaea CBS 101466.</title>
        <authorList>
            <consortium name="The Broad Institute Genomics Platform"/>
            <person name="Cuomo C."/>
            <person name="de Hoog S."/>
            <person name="Gorbushina A."/>
            <person name="Walker B."/>
            <person name="Young S.K."/>
            <person name="Zeng Q."/>
            <person name="Gargeya S."/>
            <person name="Fitzgerald M."/>
            <person name="Haas B."/>
            <person name="Abouelleil A."/>
            <person name="Allen A.W."/>
            <person name="Alvarado L."/>
            <person name="Arachchi H.M."/>
            <person name="Berlin A.M."/>
            <person name="Chapman S.B."/>
            <person name="Gainer-Dewar J."/>
            <person name="Goldberg J."/>
            <person name="Griggs A."/>
            <person name="Gujja S."/>
            <person name="Hansen M."/>
            <person name="Howarth C."/>
            <person name="Imamovic A."/>
            <person name="Ireland A."/>
            <person name="Larimer J."/>
            <person name="McCowan C."/>
            <person name="Murphy C."/>
            <person name="Pearson M."/>
            <person name="Poon T.W."/>
            <person name="Priest M."/>
            <person name="Roberts A."/>
            <person name="Saif S."/>
            <person name="Shea T."/>
            <person name="Sisk P."/>
            <person name="Sykes S."/>
            <person name="Wortman J."/>
            <person name="Nusbaum C."/>
            <person name="Birren B."/>
        </authorList>
    </citation>
    <scope>NUCLEOTIDE SEQUENCE [LARGE SCALE GENOMIC DNA]</scope>
    <source>
        <strain evidence="2 3">CBS 101466</strain>
    </source>
</reference>
<gene>
    <name evidence="2" type="ORF">HMPREF1541_08263</name>
</gene>
<dbReference type="AlphaFoldDB" id="W2RLB6"/>
<organism evidence="2 3">
    <name type="scientific">Cyphellophora europaea (strain CBS 101466)</name>
    <name type="common">Phialophora europaea</name>
    <dbReference type="NCBI Taxonomy" id="1220924"/>
    <lineage>
        <taxon>Eukaryota</taxon>
        <taxon>Fungi</taxon>
        <taxon>Dikarya</taxon>
        <taxon>Ascomycota</taxon>
        <taxon>Pezizomycotina</taxon>
        <taxon>Eurotiomycetes</taxon>
        <taxon>Chaetothyriomycetidae</taxon>
        <taxon>Chaetothyriales</taxon>
        <taxon>Cyphellophoraceae</taxon>
        <taxon>Cyphellophora</taxon>
    </lineage>
</organism>
<feature type="compositionally biased region" description="Acidic residues" evidence="1">
    <location>
        <begin position="625"/>
        <end position="636"/>
    </location>
</feature>
<feature type="region of interest" description="Disordered" evidence="1">
    <location>
        <begin position="224"/>
        <end position="295"/>
    </location>
</feature>
<evidence type="ECO:0000256" key="1">
    <source>
        <dbReference type="SAM" id="MobiDB-lite"/>
    </source>
</evidence>
<dbReference type="GO" id="GO:0003700">
    <property type="term" value="F:DNA-binding transcription factor activity"/>
    <property type="evidence" value="ECO:0007669"/>
    <property type="project" value="InterPro"/>
</dbReference>
<feature type="compositionally biased region" description="Basic and acidic residues" evidence="1">
    <location>
        <begin position="257"/>
        <end position="268"/>
    </location>
</feature>
<feature type="compositionally biased region" description="Low complexity" evidence="1">
    <location>
        <begin position="329"/>
        <end position="340"/>
    </location>
</feature>
<dbReference type="Proteomes" id="UP000030752">
    <property type="component" value="Unassembled WGS sequence"/>
</dbReference>
<feature type="compositionally biased region" description="Acidic residues" evidence="1">
    <location>
        <begin position="234"/>
        <end position="256"/>
    </location>
</feature>
<dbReference type="HOGENOM" id="CLU_408264_0_0_1"/>
<dbReference type="InParanoid" id="W2RLB6"/>
<feature type="compositionally biased region" description="Acidic residues" evidence="1">
    <location>
        <begin position="653"/>
        <end position="673"/>
    </location>
</feature>
<name>W2RLB6_CYPE1</name>